<evidence type="ECO:0008006" key="3">
    <source>
        <dbReference type="Google" id="ProtNLM"/>
    </source>
</evidence>
<name>A0A397VUT6_9GLOM</name>
<evidence type="ECO:0000313" key="1">
    <source>
        <dbReference type="EMBL" id="RIB26345.1"/>
    </source>
</evidence>
<dbReference type="SUPFAM" id="SSF81901">
    <property type="entry name" value="HCP-like"/>
    <property type="match status" value="1"/>
</dbReference>
<dbReference type="AlphaFoldDB" id="A0A397VUT6"/>
<keyword evidence="2" id="KW-1185">Reference proteome</keyword>
<gene>
    <name evidence="1" type="ORF">C2G38_2267936</name>
</gene>
<reference evidence="1 2" key="1">
    <citation type="submission" date="2018-06" db="EMBL/GenBank/DDBJ databases">
        <title>Comparative genomics reveals the genomic features of Rhizophagus irregularis, R. cerebriforme, R. diaphanum and Gigaspora rosea, and their symbiotic lifestyle signature.</title>
        <authorList>
            <person name="Morin E."/>
            <person name="San Clemente H."/>
            <person name="Chen E.C.H."/>
            <person name="De La Providencia I."/>
            <person name="Hainaut M."/>
            <person name="Kuo A."/>
            <person name="Kohler A."/>
            <person name="Murat C."/>
            <person name="Tang N."/>
            <person name="Roy S."/>
            <person name="Loubradou J."/>
            <person name="Henrissat B."/>
            <person name="Grigoriev I.V."/>
            <person name="Corradi N."/>
            <person name="Roux C."/>
            <person name="Martin F.M."/>
        </authorList>
    </citation>
    <scope>NUCLEOTIDE SEQUENCE [LARGE SCALE GENOMIC DNA]</scope>
    <source>
        <strain evidence="1 2">DAOM 194757</strain>
    </source>
</reference>
<evidence type="ECO:0000313" key="2">
    <source>
        <dbReference type="Proteomes" id="UP000266673"/>
    </source>
</evidence>
<sequence>MKSAELNHPDAFYTVGFCYEHGLGTVVDKMKTLEWYLKSTKQGGDCIFQYRLGLLSNKLDTSCLLT</sequence>
<dbReference type="EMBL" id="QKWP01000138">
    <property type="protein sequence ID" value="RIB26345.1"/>
    <property type="molecule type" value="Genomic_DNA"/>
</dbReference>
<dbReference type="OrthoDB" id="2384430at2759"/>
<organism evidence="1 2">
    <name type="scientific">Gigaspora rosea</name>
    <dbReference type="NCBI Taxonomy" id="44941"/>
    <lineage>
        <taxon>Eukaryota</taxon>
        <taxon>Fungi</taxon>
        <taxon>Fungi incertae sedis</taxon>
        <taxon>Mucoromycota</taxon>
        <taxon>Glomeromycotina</taxon>
        <taxon>Glomeromycetes</taxon>
        <taxon>Diversisporales</taxon>
        <taxon>Gigasporaceae</taxon>
        <taxon>Gigaspora</taxon>
    </lineage>
</organism>
<dbReference type="InterPro" id="IPR011990">
    <property type="entry name" value="TPR-like_helical_dom_sf"/>
</dbReference>
<accession>A0A397VUT6</accession>
<protein>
    <recommendedName>
        <fullName evidence="3">Sel1 repeat protein</fullName>
    </recommendedName>
</protein>
<comment type="caution">
    <text evidence="1">The sequence shown here is derived from an EMBL/GenBank/DDBJ whole genome shotgun (WGS) entry which is preliminary data.</text>
</comment>
<dbReference type="Gene3D" id="1.25.40.10">
    <property type="entry name" value="Tetratricopeptide repeat domain"/>
    <property type="match status" value="1"/>
</dbReference>
<dbReference type="Proteomes" id="UP000266673">
    <property type="component" value="Unassembled WGS sequence"/>
</dbReference>
<proteinExistence type="predicted"/>